<dbReference type="Gene3D" id="2.60.120.200">
    <property type="match status" value="1"/>
</dbReference>
<reference evidence="1 2" key="1">
    <citation type="submission" date="2017-05" db="EMBL/GenBank/DDBJ databases">
        <title>Draft genome sequence of Elsinoe australis.</title>
        <authorList>
            <person name="Cheng Q."/>
        </authorList>
    </citation>
    <scope>NUCLEOTIDE SEQUENCE [LARGE SCALE GENOMIC DNA]</scope>
    <source>
        <strain evidence="1 2">NL1</strain>
    </source>
</reference>
<accession>A0A2P7Z2T2</accession>
<evidence type="ECO:0000313" key="2">
    <source>
        <dbReference type="Proteomes" id="UP000243723"/>
    </source>
</evidence>
<dbReference type="PANTHER" id="PTHR35332">
    <property type="entry name" value="REGULATION OF ENOLASE PROTEIN 1"/>
    <property type="match status" value="1"/>
</dbReference>
<keyword evidence="2" id="KW-1185">Reference proteome</keyword>
<dbReference type="EMBL" id="NHZQ01000335">
    <property type="protein sequence ID" value="PSK42517.1"/>
    <property type="molecule type" value="Genomic_DNA"/>
</dbReference>
<evidence type="ECO:0000313" key="1">
    <source>
        <dbReference type="EMBL" id="PSK42517.1"/>
    </source>
</evidence>
<name>A0A2P7Z2T2_9PEZI</name>
<sequence>MSPWQSHCLEGDLPNLEGSFHIDVPSDTDVWAKPPAHNKFDAPFIYKTLKLSELTSAKITVTAQWTQLYDQGGIMVVVKSKSGENRWVKSGVELLDGVPRVGTVARDVWADWSLYPVVSRDGKSATVLFENKVGDSLWIYLIGDDGTKHSLREVAWWAGLEADAELQVGVYGAKPSKEGDLRVEYRDFKVVSS</sequence>
<dbReference type="Pfam" id="PF07081">
    <property type="entry name" value="DUF1349"/>
    <property type="match status" value="1"/>
</dbReference>
<protein>
    <submittedName>
        <fullName evidence="1">Chitin synthase 4</fullName>
    </submittedName>
</protein>
<dbReference type="AlphaFoldDB" id="A0A2P7Z2T2"/>
<gene>
    <name evidence="1" type="ORF">B9Z65_4431</name>
</gene>
<dbReference type="Proteomes" id="UP000243723">
    <property type="component" value="Unassembled WGS sequence"/>
</dbReference>
<dbReference type="STRING" id="40998.A0A2P7Z2T2"/>
<proteinExistence type="predicted"/>
<organism evidence="1 2">
    <name type="scientific">Elsinoe australis</name>
    <dbReference type="NCBI Taxonomy" id="40998"/>
    <lineage>
        <taxon>Eukaryota</taxon>
        <taxon>Fungi</taxon>
        <taxon>Dikarya</taxon>
        <taxon>Ascomycota</taxon>
        <taxon>Pezizomycotina</taxon>
        <taxon>Dothideomycetes</taxon>
        <taxon>Dothideomycetidae</taxon>
        <taxon>Myriangiales</taxon>
        <taxon>Elsinoaceae</taxon>
        <taxon>Elsinoe</taxon>
    </lineage>
</organism>
<comment type="caution">
    <text evidence="1">The sequence shown here is derived from an EMBL/GenBank/DDBJ whole genome shotgun (WGS) entry which is preliminary data.</text>
</comment>
<dbReference type="OrthoDB" id="42525at2759"/>
<dbReference type="InterPro" id="IPR009784">
    <property type="entry name" value="DUF1349"/>
</dbReference>
<dbReference type="PANTHER" id="PTHR35332:SF2">
    <property type="entry name" value="REGULATION OF ENOLASE PROTEIN 1"/>
    <property type="match status" value="1"/>
</dbReference>